<evidence type="ECO:0000256" key="1">
    <source>
        <dbReference type="SAM" id="MobiDB-lite"/>
    </source>
</evidence>
<keyword evidence="2" id="KW-1133">Transmembrane helix</keyword>
<keyword evidence="2" id="KW-0472">Membrane</keyword>
<feature type="transmembrane region" description="Helical" evidence="2">
    <location>
        <begin position="22"/>
        <end position="44"/>
    </location>
</feature>
<protein>
    <submittedName>
        <fullName evidence="3">Uncharacterized protein</fullName>
    </submittedName>
</protein>
<organism evidence="3">
    <name type="scientific">marine sediment metagenome</name>
    <dbReference type="NCBI Taxonomy" id="412755"/>
    <lineage>
        <taxon>unclassified sequences</taxon>
        <taxon>metagenomes</taxon>
        <taxon>ecological metagenomes</taxon>
    </lineage>
</organism>
<dbReference type="EMBL" id="LAZR01066914">
    <property type="protein sequence ID" value="KKK52650.1"/>
    <property type="molecule type" value="Genomic_DNA"/>
</dbReference>
<feature type="region of interest" description="Disordered" evidence="1">
    <location>
        <begin position="76"/>
        <end position="100"/>
    </location>
</feature>
<sequence length="100" mass="10490">MSTTTSTTEIPRPRPVVNASRIIAGVAAVLGSLPTFLLSFGFISWTAEMIAAYGTFLGVVIASISLVFGLRTEKEVTPGSDPMTNEGTPLVPIADDGFED</sequence>
<reference evidence="3" key="1">
    <citation type="journal article" date="2015" name="Nature">
        <title>Complex archaea that bridge the gap between prokaryotes and eukaryotes.</title>
        <authorList>
            <person name="Spang A."/>
            <person name="Saw J.H."/>
            <person name="Jorgensen S.L."/>
            <person name="Zaremba-Niedzwiedzka K."/>
            <person name="Martijn J."/>
            <person name="Lind A.E."/>
            <person name="van Eijk R."/>
            <person name="Schleper C."/>
            <person name="Guy L."/>
            <person name="Ettema T.J."/>
        </authorList>
    </citation>
    <scope>NUCLEOTIDE SEQUENCE</scope>
</reference>
<name>A0A0F8WW54_9ZZZZ</name>
<keyword evidence="2" id="KW-0812">Transmembrane</keyword>
<evidence type="ECO:0000313" key="3">
    <source>
        <dbReference type="EMBL" id="KKK52650.1"/>
    </source>
</evidence>
<proteinExistence type="predicted"/>
<accession>A0A0F8WW54</accession>
<dbReference type="AlphaFoldDB" id="A0A0F8WW54"/>
<gene>
    <name evidence="3" type="ORF">LCGC14_3102780</name>
</gene>
<comment type="caution">
    <text evidence="3">The sequence shown here is derived from an EMBL/GenBank/DDBJ whole genome shotgun (WGS) entry which is preliminary data.</text>
</comment>
<evidence type="ECO:0000256" key="2">
    <source>
        <dbReference type="SAM" id="Phobius"/>
    </source>
</evidence>
<feature type="transmembrane region" description="Helical" evidence="2">
    <location>
        <begin position="50"/>
        <end position="70"/>
    </location>
</feature>